<dbReference type="HOGENOM" id="CLU_010194_8_0_1"/>
<dbReference type="eggNOG" id="KOG0725">
    <property type="taxonomic scope" value="Eukaryota"/>
</dbReference>
<protein>
    <submittedName>
        <fullName evidence="3">Putative nad-p-binding protein</fullName>
    </submittedName>
</protein>
<dbReference type="GeneID" id="19321343"/>
<evidence type="ECO:0000313" key="3">
    <source>
        <dbReference type="EMBL" id="EOO03318.1"/>
    </source>
</evidence>
<dbReference type="SUPFAM" id="SSF51735">
    <property type="entry name" value="NAD(P)-binding Rossmann-fold domains"/>
    <property type="match status" value="1"/>
</dbReference>
<organism evidence="3 4">
    <name type="scientific">Phaeoacremonium minimum (strain UCR-PA7)</name>
    <name type="common">Esca disease fungus</name>
    <name type="synonym">Togninia minima</name>
    <dbReference type="NCBI Taxonomy" id="1286976"/>
    <lineage>
        <taxon>Eukaryota</taxon>
        <taxon>Fungi</taxon>
        <taxon>Dikarya</taxon>
        <taxon>Ascomycota</taxon>
        <taxon>Pezizomycotina</taxon>
        <taxon>Sordariomycetes</taxon>
        <taxon>Sordariomycetidae</taxon>
        <taxon>Togniniales</taxon>
        <taxon>Togniniaceae</taxon>
        <taxon>Phaeoacremonium</taxon>
    </lineage>
</organism>
<dbReference type="PRINTS" id="PR00081">
    <property type="entry name" value="GDHRDH"/>
</dbReference>
<keyword evidence="2" id="KW-0560">Oxidoreductase</keyword>
<dbReference type="InterPro" id="IPR036291">
    <property type="entry name" value="NAD(P)-bd_dom_sf"/>
</dbReference>
<comment type="similarity">
    <text evidence="1">Belongs to the short-chain dehydrogenases/reductases (SDR) family.</text>
</comment>
<dbReference type="InterPro" id="IPR002347">
    <property type="entry name" value="SDR_fam"/>
</dbReference>
<dbReference type="PANTHER" id="PTHR42760">
    <property type="entry name" value="SHORT-CHAIN DEHYDROGENASES/REDUCTASES FAMILY MEMBER"/>
    <property type="match status" value="1"/>
</dbReference>
<dbReference type="Proteomes" id="UP000014074">
    <property type="component" value="Unassembled WGS sequence"/>
</dbReference>
<dbReference type="AlphaFoldDB" id="R8BVE0"/>
<proteinExistence type="inferred from homology"/>
<dbReference type="RefSeq" id="XP_007911991.1">
    <property type="nucleotide sequence ID" value="XM_007913800.1"/>
</dbReference>
<keyword evidence="4" id="KW-1185">Reference proteome</keyword>
<dbReference type="CDD" id="cd05233">
    <property type="entry name" value="SDR_c"/>
    <property type="match status" value="1"/>
</dbReference>
<dbReference type="Gene3D" id="3.40.50.720">
    <property type="entry name" value="NAD(P)-binding Rossmann-like Domain"/>
    <property type="match status" value="1"/>
</dbReference>
<sequence length="310" mass="33204">MPPPQGTANPLEGPGDYTVTKTVHNDTYPAIDPTSLKPSHEGRAVFISGASRGIGYSIAISYARAGASYIAIGARSDLTVLAKEIETAAQEAGRPKPKVLSLKLDVTDRVSVEAAAGEIRNAFGRLDVVVSNAASLGEMQLIADTDPDVWWNTWELNVKGQYLVMRTFIPLLLDTADGLKTICTVASVGAHLQTPTLSAYQPSKLANLRISEFASIEYADRGLIAYSVHPGNVPTPLAGGPELTNIPDPVKVAYTETAELPADTIAYLTAERREWLAGRYVNCTWDMLELEAQSEAIASGDALKVRLVLP</sequence>
<reference evidence="4" key="1">
    <citation type="journal article" date="2013" name="Genome Announc.">
        <title>Draft genome sequence of the ascomycete Phaeoacremonium aleophilum strain UCR-PA7, a causal agent of the esca disease complex in grapevines.</title>
        <authorList>
            <person name="Blanco-Ulate B."/>
            <person name="Rolshausen P."/>
            <person name="Cantu D."/>
        </authorList>
    </citation>
    <scope>NUCLEOTIDE SEQUENCE [LARGE SCALE GENOMIC DNA]</scope>
    <source>
        <strain evidence="4">UCR-PA7</strain>
    </source>
</reference>
<name>R8BVE0_PHAM7</name>
<gene>
    <name evidence="3" type="ORF">UCRPA7_1214</name>
</gene>
<dbReference type="GO" id="GO:0016616">
    <property type="term" value="F:oxidoreductase activity, acting on the CH-OH group of donors, NAD or NADP as acceptor"/>
    <property type="evidence" value="ECO:0007669"/>
    <property type="project" value="TreeGrafter"/>
</dbReference>
<dbReference type="EMBL" id="KB932835">
    <property type="protein sequence ID" value="EOO03318.1"/>
    <property type="molecule type" value="Genomic_DNA"/>
</dbReference>
<dbReference type="PANTHER" id="PTHR42760:SF37">
    <property type="entry name" value="CLAVALDEHYDE DEHYDROGENASE"/>
    <property type="match status" value="1"/>
</dbReference>
<evidence type="ECO:0000256" key="2">
    <source>
        <dbReference type="ARBA" id="ARBA00023002"/>
    </source>
</evidence>
<dbReference type="Pfam" id="PF00106">
    <property type="entry name" value="adh_short"/>
    <property type="match status" value="1"/>
</dbReference>
<accession>R8BVE0</accession>
<dbReference type="OrthoDB" id="1933717at2759"/>
<evidence type="ECO:0000313" key="4">
    <source>
        <dbReference type="Proteomes" id="UP000014074"/>
    </source>
</evidence>
<evidence type="ECO:0000256" key="1">
    <source>
        <dbReference type="ARBA" id="ARBA00006484"/>
    </source>
</evidence>
<dbReference type="KEGG" id="tmn:UCRPA7_1214"/>